<dbReference type="Proteomes" id="UP000030002">
    <property type="component" value="Unassembled WGS sequence"/>
</dbReference>
<dbReference type="InterPro" id="IPR029058">
    <property type="entry name" value="AB_hydrolase_fold"/>
</dbReference>
<organism evidence="2 3">
    <name type="scientific">Knoellia sinensis KCTC 19936</name>
    <dbReference type="NCBI Taxonomy" id="1385520"/>
    <lineage>
        <taxon>Bacteria</taxon>
        <taxon>Bacillati</taxon>
        <taxon>Actinomycetota</taxon>
        <taxon>Actinomycetes</taxon>
        <taxon>Micrococcales</taxon>
        <taxon>Intrasporangiaceae</taxon>
        <taxon>Knoellia</taxon>
    </lineage>
</organism>
<evidence type="ECO:0000313" key="2">
    <source>
        <dbReference type="EMBL" id="KGN31667.1"/>
    </source>
</evidence>
<dbReference type="AlphaFoldDB" id="A0A0A0J6H9"/>
<dbReference type="GO" id="GO:0016747">
    <property type="term" value="F:acyltransferase activity, transferring groups other than amino-acyl groups"/>
    <property type="evidence" value="ECO:0007669"/>
    <property type="project" value="TreeGrafter"/>
</dbReference>
<feature type="chain" id="PRO_5038718826" evidence="1">
    <location>
        <begin position="27"/>
        <end position="328"/>
    </location>
</feature>
<protein>
    <submittedName>
        <fullName evidence="2">Esterase</fullName>
    </submittedName>
</protein>
<dbReference type="STRING" id="1385520.N802_03125"/>
<name>A0A0A0J6H9_9MICO</name>
<dbReference type="eggNOG" id="COG0627">
    <property type="taxonomic scope" value="Bacteria"/>
</dbReference>
<evidence type="ECO:0000256" key="1">
    <source>
        <dbReference type="SAM" id="SignalP"/>
    </source>
</evidence>
<proteinExistence type="predicted"/>
<sequence>MFTSVRRTALLVLALLMTLAAGSPGAVTVQAAPDMKAVVVSESHVADRQVDLAVRSASLGGGTVNVRLLTPDGWEVRDRRDRWPVLYLLHGCCGDYTSWTAMTDVAEIPALRDVLVVMPEGGDSGWYSDWWNSGQGGSPAWETFHLQELRPLLEQSYGAGTQRVVAGLSMGGLGALLYAGRNPGMFRAAASYSGMVHPLSESGIRWSRHFMTTYGHDPDRLWGDPVGQREIWEQHDPFHLAKELRNIPVHLSSGDGNAGPLDPAGAPFSALERDFLHQNLQVAAAIEAVGGDVTTDFYGAGGHGWGYWERELRDSLPKLLGALHVGRA</sequence>
<keyword evidence="3" id="KW-1185">Reference proteome</keyword>
<reference evidence="2 3" key="1">
    <citation type="submission" date="2013-08" db="EMBL/GenBank/DDBJ databases">
        <title>The genome sequence of Knoellia sinensis.</title>
        <authorList>
            <person name="Zhu W."/>
            <person name="Wang G."/>
        </authorList>
    </citation>
    <scope>NUCLEOTIDE SEQUENCE [LARGE SCALE GENOMIC DNA]</scope>
    <source>
        <strain evidence="2 3">KCTC 19936</strain>
    </source>
</reference>
<gene>
    <name evidence="2" type="ORF">N802_03125</name>
</gene>
<feature type="signal peptide" evidence="1">
    <location>
        <begin position="1"/>
        <end position="26"/>
    </location>
</feature>
<dbReference type="OrthoDB" id="184858at2"/>
<dbReference type="RefSeq" id="WP_035917031.1">
    <property type="nucleotide sequence ID" value="NZ_AVPJ01000010.1"/>
</dbReference>
<dbReference type="SUPFAM" id="SSF53474">
    <property type="entry name" value="alpha/beta-Hydrolases"/>
    <property type="match status" value="1"/>
</dbReference>
<keyword evidence="1" id="KW-0732">Signal</keyword>
<dbReference type="Gene3D" id="3.40.50.1820">
    <property type="entry name" value="alpha/beta hydrolase"/>
    <property type="match status" value="1"/>
</dbReference>
<accession>A0A0A0J6H9</accession>
<dbReference type="InterPro" id="IPR000801">
    <property type="entry name" value="Esterase-like"/>
</dbReference>
<dbReference type="PANTHER" id="PTHR48098">
    <property type="entry name" value="ENTEROCHELIN ESTERASE-RELATED"/>
    <property type="match status" value="1"/>
</dbReference>
<comment type="caution">
    <text evidence="2">The sequence shown here is derived from an EMBL/GenBank/DDBJ whole genome shotgun (WGS) entry which is preliminary data.</text>
</comment>
<evidence type="ECO:0000313" key="3">
    <source>
        <dbReference type="Proteomes" id="UP000030002"/>
    </source>
</evidence>
<dbReference type="Pfam" id="PF00756">
    <property type="entry name" value="Esterase"/>
    <property type="match status" value="1"/>
</dbReference>
<dbReference type="EMBL" id="AVPJ01000010">
    <property type="protein sequence ID" value="KGN31667.1"/>
    <property type="molecule type" value="Genomic_DNA"/>
</dbReference>
<dbReference type="InterPro" id="IPR050583">
    <property type="entry name" value="Mycobacterial_A85_antigen"/>
</dbReference>
<dbReference type="PANTHER" id="PTHR48098:SF1">
    <property type="entry name" value="DIACYLGLYCEROL ACYLTRANSFERASE_MYCOLYLTRANSFERASE AG85A"/>
    <property type="match status" value="1"/>
</dbReference>